<evidence type="ECO:0000313" key="3">
    <source>
        <dbReference type="Proteomes" id="UP000308199"/>
    </source>
</evidence>
<comment type="caution">
    <text evidence="2">The sequence shown here is derived from an EMBL/GenBank/DDBJ whole genome shotgun (WGS) entry which is preliminary data.</text>
</comment>
<dbReference type="Proteomes" id="UP000308199">
    <property type="component" value="Unassembled WGS sequence"/>
</dbReference>
<dbReference type="Gene3D" id="3.30.1330.40">
    <property type="entry name" value="RutC-like"/>
    <property type="match status" value="1"/>
</dbReference>
<evidence type="ECO:0000313" key="2">
    <source>
        <dbReference type="EMBL" id="THH04882.1"/>
    </source>
</evidence>
<dbReference type="InterPro" id="IPR006175">
    <property type="entry name" value="YjgF/YER057c/UK114"/>
</dbReference>
<dbReference type="GO" id="GO:0005829">
    <property type="term" value="C:cytosol"/>
    <property type="evidence" value="ECO:0007669"/>
    <property type="project" value="TreeGrafter"/>
</dbReference>
<dbReference type="InterPro" id="IPR006056">
    <property type="entry name" value="RidA"/>
</dbReference>
<dbReference type="GO" id="GO:0019239">
    <property type="term" value="F:deaminase activity"/>
    <property type="evidence" value="ECO:0007669"/>
    <property type="project" value="TreeGrafter"/>
</dbReference>
<dbReference type="OrthoDB" id="309640at2759"/>
<organism evidence="2 3">
    <name type="scientific">Phellinidium pouzarii</name>
    <dbReference type="NCBI Taxonomy" id="167371"/>
    <lineage>
        <taxon>Eukaryota</taxon>
        <taxon>Fungi</taxon>
        <taxon>Dikarya</taxon>
        <taxon>Basidiomycota</taxon>
        <taxon>Agaricomycotina</taxon>
        <taxon>Agaricomycetes</taxon>
        <taxon>Hymenochaetales</taxon>
        <taxon>Hymenochaetaceae</taxon>
        <taxon>Phellinidium</taxon>
    </lineage>
</organism>
<comment type="similarity">
    <text evidence="1">Belongs to the RutC family.</text>
</comment>
<dbReference type="SUPFAM" id="SSF55298">
    <property type="entry name" value="YjgF-like"/>
    <property type="match status" value="1"/>
</dbReference>
<dbReference type="FunFam" id="3.30.1330.40:FF:000001">
    <property type="entry name" value="L-PSP family endoribonuclease"/>
    <property type="match status" value="1"/>
</dbReference>
<dbReference type="EMBL" id="SGPK01000304">
    <property type="protein sequence ID" value="THH04882.1"/>
    <property type="molecule type" value="Genomic_DNA"/>
</dbReference>
<dbReference type="NCBIfam" id="TIGR00004">
    <property type="entry name" value="Rid family detoxifying hydrolase"/>
    <property type="match status" value="1"/>
</dbReference>
<proteinExistence type="inferred from homology"/>
<evidence type="ECO:0000256" key="1">
    <source>
        <dbReference type="ARBA" id="ARBA00010552"/>
    </source>
</evidence>
<keyword evidence="3" id="KW-1185">Reference proteome</keyword>
<gene>
    <name evidence="2" type="ORF">EW145_g5203</name>
</gene>
<dbReference type="Pfam" id="PF01042">
    <property type="entry name" value="Ribonuc_L-PSP"/>
    <property type="match status" value="1"/>
</dbReference>
<dbReference type="AlphaFoldDB" id="A0A4S4L0V5"/>
<dbReference type="PANTHER" id="PTHR11803">
    <property type="entry name" value="2-IMINOBUTANOATE/2-IMINOPROPANOATE DEAMINASE RIDA"/>
    <property type="match status" value="1"/>
</dbReference>
<protein>
    <submittedName>
        <fullName evidence="2">Uncharacterized protein</fullName>
    </submittedName>
</protein>
<sequence length="127" mass="13512">MSLSVVQTDNAPSPSAPYSQAIKAGNLLFVSGCVPMDKETLTIKAEGIEAQTLQALAHLKAVVVAGGSSVDKIVKTTVFIKNMDEFARMNAVYAEFFGGHKPARSCVEVARLPLDVLFEIECIALLG</sequence>
<dbReference type="GO" id="GO:0005739">
    <property type="term" value="C:mitochondrion"/>
    <property type="evidence" value="ECO:0007669"/>
    <property type="project" value="TreeGrafter"/>
</dbReference>
<name>A0A4S4L0V5_9AGAM</name>
<accession>A0A4S4L0V5</accession>
<dbReference type="CDD" id="cd00448">
    <property type="entry name" value="YjgF_YER057c_UK114_family"/>
    <property type="match status" value="1"/>
</dbReference>
<reference evidence="2 3" key="1">
    <citation type="submission" date="2019-02" db="EMBL/GenBank/DDBJ databases">
        <title>Genome sequencing of the rare red list fungi Phellinidium pouzarii.</title>
        <authorList>
            <person name="Buettner E."/>
            <person name="Kellner H."/>
        </authorList>
    </citation>
    <scope>NUCLEOTIDE SEQUENCE [LARGE SCALE GENOMIC DNA]</scope>
    <source>
        <strain evidence="2 3">DSM 108285</strain>
    </source>
</reference>
<dbReference type="PANTHER" id="PTHR11803:SF58">
    <property type="entry name" value="PROTEIN HMF1-RELATED"/>
    <property type="match status" value="1"/>
</dbReference>
<dbReference type="InterPro" id="IPR035959">
    <property type="entry name" value="RutC-like_sf"/>
</dbReference>